<evidence type="ECO:0000313" key="4">
    <source>
        <dbReference type="EMBL" id="BDG02202.1"/>
    </source>
</evidence>
<evidence type="ECO:0000259" key="3">
    <source>
        <dbReference type="PROSITE" id="PS51371"/>
    </source>
</evidence>
<sequence length="329" mass="34033">MRLMPGKDPLAPRRAILADLAAGDVMTRPAISVEPATPLVEVVVRMAAARRRALPVVMRGFVVGIVTQSDVVARGTGAAVEPGEAALGPGDAEHLVERIARSGRVARDVMTPEPVTVGVAMPLREAAELMARRRLKRLPVVDAAGRLAGVLSRVDVLRAVAGGGWEANDAVGGGGLDAGAPLGDVMRPDPPAVRPETPLEDVLPLVAASGLDHALVVDADRRVLGAVSDAALLERLAPPVRRGVFSASLHGLPFGHLERERAERRAVARTAADVLGPVATAAPDLPLHEAIALVLPGAHKLLAVVDAEGRLVGALDRAALLRGLLPANP</sequence>
<keyword evidence="1 2" id="KW-0129">CBS domain</keyword>
<dbReference type="SMART" id="SM00116">
    <property type="entry name" value="CBS"/>
    <property type="match status" value="4"/>
</dbReference>
<dbReference type="InterPro" id="IPR046342">
    <property type="entry name" value="CBS_dom_sf"/>
</dbReference>
<dbReference type="InterPro" id="IPR000644">
    <property type="entry name" value="CBS_dom"/>
</dbReference>
<dbReference type="EMBL" id="AP025591">
    <property type="protein sequence ID" value="BDG02202.1"/>
    <property type="molecule type" value="Genomic_DNA"/>
</dbReference>
<name>A0ABM7WRW3_9BACT</name>
<dbReference type="SUPFAM" id="SSF54631">
    <property type="entry name" value="CBS-domain pair"/>
    <property type="match status" value="3"/>
</dbReference>
<proteinExistence type="predicted"/>
<dbReference type="PANTHER" id="PTHR43080">
    <property type="entry name" value="CBS DOMAIN-CONTAINING PROTEIN CBSX3, MITOCHONDRIAL"/>
    <property type="match status" value="1"/>
</dbReference>
<evidence type="ECO:0000313" key="5">
    <source>
        <dbReference type="Proteomes" id="UP001162891"/>
    </source>
</evidence>
<feature type="domain" description="CBS" evidence="3">
    <location>
        <begin position="110"/>
        <end position="166"/>
    </location>
</feature>
<evidence type="ECO:0000256" key="2">
    <source>
        <dbReference type="PROSITE-ProRule" id="PRU00703"/>
    </source>
</evidence>
<organism evidence="4 5">
    <name type="scientific">Anaeromyxobacter oryzae</name>
    <dbReference type="NCBI Taxonomy" id="2918170"/>
    <lineage>
        <taxon>Bacteria</taxon>
        <taxon>Pseudomonadati</taxon>
        <taxon>Myxococcota</taxon>
        <taxon>Myxococcia</taxon>
        <taxon>Myxococcales</taxon>
        <taxon>Cystobacterineae</taxon>
        <taxon>Anaeromyxobacteraceae</taxon>
        <taxon>Anaeromyxobacter</taxon>
    </lineage>
</organism>
<feature type="domain" description="CBS" evidence="3">
    <location>
        <begin position="26"/>
        <end position="87"/>
    </location>
</feature>
<dbReference type="PROSITE" id="PS51371">
    <property type="entry name" value="CBS"/>
    <property type="match status" value="4"/>
</dbReference>
<dbReference type="CDD" id="cd02205">
    <property type="entry name" value="CBS_pair_SF"/>
    <property type="match status" value="1"/>
</dbReference>
<feature type="domain" description="CBS" evidence="3">
    <location>
        <begin position="274"/>
        <end position="329"/>
    </location>
</feature>
<accession>A0ABM7WRW3</accession>
<evidence type="ECO:0000256" key="1">
    <source>
        <dbReference type="ARBA" id="ARBA00023122"/>
    </source>
</evidence>
<reference evidence="5" key="1">
    <citation type="journal article" date="2022" name="Int. J. Syst. Evol. Microbiol.">
        <title>Anaeromyxobacter oryzae sp. nov., Anaeromyxobacter diazotrophicus sp. nov. and Anaeromyxobacter paludicola sp. nov., isolated from paddy soils.</title>
        <authorList>
            <person name="Itoh H."/>
            <person name="Xu Z."/>
            <person name="Mise K."/>
            <person name="Masuda Y."/>
            <person name="Ushijima N."/>
            <person name="Hayakawa C."/>
            <person name="Shiratori Y."/>
            <person name="Senoo K."/>
        </authorList>
    </citation>
    <scope>NUCLEOTIDE SEQUENCE [LARGE SCALE GENOMIC DNA]</scope>
    <source>
        <strain evidence="5">Red232</strain>
    </source>
</reference>
<dbReference type="Proteomes" id="UP001162891">
    <property type="component" value="Chromosome"/>
</dbReference>
<keyword evidence="5" id="KW-1185">Reference proteome</keyword>
<dbReference type="PANTHER" id="PTHR43080:SF2">
    <property type="entry name" value="CBS DOMAIN-CONTAINING PROTEIN"/>
    <property type="match status" value="1"/>
</dbReference>
<gene>
    <name evidence="4" type="ORF">AMOR_11980</name>
</gene>
<dbReference type="Gene3D" id="3.10.580.10">
    <property type="entry name" value="CBS-domain"/>
    <property type="match status" value="3"/>
</dbReference>
<feature type="domain" description="CBS" evidence="3">
    <location>
        <begin position="186"/>
        <end position="242"/>
    </location>
</feature>
<dbReference type="Pfam" id="PF00571">
    <property type="entry name" value="CBS"/>
    <property type="match status" value="4"/>
</dbReference>
<dbReference type="InterPro" id="IPR051257">
    <property type="entry name" value="Diverse_CBS-Domain"/>
</dbReference>
<protein>
    <recommendedName>
        <fullName evidence="3">CBS domain-containing protein</fullName>
    </recommendedName>
</protein>